<comment type="subcellular location">
    <subcellularLocation>
        <location evidence="1 8">Cytoplasm</location>
    </subcellularLocation>
</comment>
<comment type="function">
    <text evidence="8">Ligates lysine onto the cytidine present at position 34 of the AUA codon-specific tRNA(Ile) that contains the anticodon CAU, in an ATP-dependent manner. Cytidine is converted to lysidine, thus changing the amino acid specificity of the tRNA from methionine to isoleucine.</text>
</comment>
<dbReference type="Pfam" id="PF11734">
    <property type="entry name" value="TilS_C"/>
    <property type="match status" value="1"/>
</dbReference>
<dbReference type="SUPFAM" id="SSF52402">
    <property type="entry name" value="Adenine nucleotide alpha hydrolases-like"/>
    <property type="match status" value="1"/>
</dbReference>
<dbReference type="Pfam" id="PF01171">
    <property type="entry name" value="ATP_bind_3"/>
    <property type="match status" value="1"/>
</dbReference>
<gene>
    <name evidence="8 10" type="primary">tilS</name>
    <name evidence="10" type="ORF">L2724_03160</name>
</gene>
<feature type="domain" description="Lysidine-tRNA(Ile) synthetase C-terminal" evidence="9">
    <location>
        <begin position="378"/>
        <end position="452"/>
    </location>
</feature>
<dbReference type="NCBIfam" id="TIGR02432">
    <property type="entry name" value="lysidine_TilS_N"/>
    <property type="match status" value="1"/>
</dbReference>
<keyword evidence="6" id="KW-0067">ATP-binding</keyword>
<dbReference type="SUPFAM" id="SSF82829">
    <property type="entry name" value="MesJ substrate recognition domain-like"/>
    <property type="match status" value="1"/>
</dbReference>
<dbReference type="PANTHER" id="PTHR43033:SF1">
    <property type="entry name" value="TRNA(ILE)-LYSIDINE SYNTHASE-RELATED"/>
    <property type="match status" value="1"/>
</dbReference>
<keyword evidence="3 8" id="KW-0436">Ligase</keyword>
<reference evidence="10" key="1">
    <citation type="submission" date="2022-01" db="EMBL/GenBank/DDBJ databases">
        <title>VMRC isolate genome collection.</title>
        <authorList>
            <person name="France M."/>
            <person name="Rutt L."/>
            <person name="Humphrys M."/>
            <person name="Ravel J."/>
        </authorList>
    </citation>
    <scope>NUCLEOTIDE SEQUENCE</scope>
    <source>
        <strain evidence="10">C0048A1</strain>
    </source>
</reference>
<organism evidence="10 11">
    <name type="scientific">Limosilactobacillus vaginalis</name>
    <dbReference type="NCBI Taxonomy" id="1633"/>
    <lineage>
        <taxon>Bacteria</taxon>
        <taxon>Bacillati</taxon>
        <taxon>Bacillota</taxon>
        <taxon>Bacilli</taxon>
        <taxon>Lactobacillales</taxon>
        <taxon>Lactobacillaceae</taxon>
        <taxon>Limosilactobacillus</taxon>
    </lineage>
</organism>
<dbReference type="GO" id="GO:0032267">
    <property type="term" value="F:tRNA(Ile)-lysidine synthase activity"/>
    <property type="evidence" value="ECO:0007669"/>
    <property type="project" value="UniProtKB-EC"/>
</dbReference>
<dbReference type="Gene3D" id="3.40.50.620">
    <property type="entry name" value="HUPs"/>
    <property type="match status" value="1"/>
</dbReference>
<comment type="caution">
    <text evidence="8">Lacks conserved residue(s) required for the propagation of feature annotation.</text>
</comment>
<accession>A0AAW5WRV6</accession>
<name>A0AAW5WRV6_9LACO</name>
<dbReference type="InterPro" id="IPR014729">
    <property type="entry name" value="Rossmann-like_a/b/a_fold"/>
</dbReference>
<evidence type="ECO:0000256" key="1">
    <source>
        <dbReference type="ARBA" id="ARBA00004496"/>
    </source>
</evidence>
<keyword evidence="2 8" id="KW-0963">Cytoplasm</keyword>
<dbReference type="PANTHER" id="PTHR43033">
    <property type="entry name" value="TRNA(ILE)-LYSIDINE SYNTHASE-RELATED"/>
    <property type="match status" value="1"/>
</dbReference>
<evidence type="ECO:0000313" key="11">
    <source>
        <dbReference type="Proteomes" id="UP001212401"/>
    </source>
</evidence>
<dbReference type="InterPro" id="IPR011063">
    <property type="entry name" value="TilS/TtcA_N"/>
</dbReference>
<dbReference type="GO" id="GO:0006400">
    <property type="term" value="P:tRNA modification"/>
    <property type="evidence" value="ECO:0007669"/>
    <property type="project" value="UniProtKB-UniRule"/>
</dbReference>
<dbReference type="EC" id="6.3.4.19" evidence="8"/>
<sequence>MELNNEFKRHLERGRFFDKNDRVVVAVSTGVDSMVLLALLQELPASLRPQIIVAHVNHRLRKQSEEEEQFIRDYCEDHRLKLVVHHWPLTEHPQNGIEEAARKMRYCFFAQVMKDEQATILLTAHHQNDLAETMLMKLTRGGQLHQLIGIEEKRPFASGTLERPLLNFPKQRLREYAVNNHLKWYEDLTNRELTVSRNRFRHQVIPLLEKENSNFLAALSNYHEQLELAVELENQFAQEQLAKLSNKEGHLDIKALCQLPLAKERLVLVKWLEKNGVLGLKRGFVEQVLSDINNRHLPQIKRRVTPDLVLFKNYSELFVKNVNQSLQKVQPSINSVVKLGRWYSIENDYQIAVAKEKTFFNQGEHCQEMWLAPEQLPLKVRRWREQDRLPLKNGGHQKVSRVLIDQKVPLSKRNQQLVIVDAQDTVVWVVGRKWGWFTRPGDYTTRWQQLFIGKRDLKRRKE</sequence>
<comment type="caution">
    <text evidence="10">The sequence shown here is derived from an EMBL/GenBank/DDBJ whole genome shotgun (WGS) entry which is preliminary data.</text>
</comment>
<dbReference type="NCBIfam" id="TIGR02433">
    <property type="entry name" value="lysidine_TilS_C"/>
    <property type="match status" value="1"/>
</dbReference>
<dbReference type="EMBL" id="JAKHPH010000005">
    <property type="protein sequence ID" value="MCZ3667283.1"/>
    <property type="molecule type" value="Genomic_DNA"/>
</dbReference>
<dbReference type="RefSeq" id="WP_003717853.1">
    <property type="nucleotide sequence ID" value="NZ_CAJFIS010000010.1"/>
</dbReference>
<comment type="similarity">
    <text evidence="8">Belongs to the tRNA(Ile)-lysidine synthase family.</text>
</comment>
<protein>
    <recommendedName>
        <fullName evidence="8">tRNA(Ile)-lysidine synthase</fullName>
        <ecNumber evidence="8">6.3.4.19</ecNumber>
    </recommendedName>
    <alternativeName>
        <fullName evidence="8">tRNA(Ile)-2-lysyl-cytidine synthase</fullName>
    </alternativeName>
    <alternativeName>
        <fullName evidence="8">tRNA(Ile)-lysidine synthetase</fullName>
    </alternativeName>
</protein>
<dbReference type="GO" id="GO:0005737">
    <property type="term" value="C:cytoplasm"/>
    <property type="evidence" value="ECO:0007669"/>
    <property type="project" value="UniProtKB-SubCell"/>
</dbReference>
<evidence type="ECO:0000256" key="5">
    <source>
        <dbReference type="ARBA" id="ARBA00022741"/>
    </source>
</evidence>
<evidence type="ECO:0000256" key="7">
    <source>
        <dbReference type="ARBA" id="ARBA00048539"/>
    </source>
</evidence>
<dbReference type="InterPro" id="IPR012796">
    <property type="entry name" value="Lysidine-tRNA-synth_C"/>
</dbReference>
<evidence type="ECO:0000256" key="8">
    <source>
        <dbReference type="HAMAP-Rule" id="MF_01161"/>
    </source>
</evidence>
<dbReference type="CDD" id="cd01992">
    <property type="entry name" value="TilS_N"/>
    <property type="match status" value="1"/>
</dbReference>
<dbReference type="GO" id="GO:0005524">
    <property type="term" value="F:ATP binding"/>
    <property type="evidence" value="ECO:0007669"/>
    <property type="project" value="UniProtKB-KW"/>
</dbReference>
<dbReference type="Proteomes" id="UP001212401">
    <property type="component" value="Unassembled WGS sequence"/>
</dbReference>
<keyword evidence="5" id="KW-0547">Nucleotide-binding</keyword>
<comment type="catalytic activity">
    <reaction evidence="7 8">
        <text>cytidine(34) in tRNA(Ile2) + L-lysine + ATP = lysidine(34) in tRNA(Ile2) + AMP + diphosphate + H(+)</text>
        <dbReference type="Rhea" id="RHEA:43744"/>
        <dbReference type="Rhea" id="RHEA-COMP:10625"/>
        <dbReference type="Rhea" id="RHEA-COMP:10670"/>
        <dbReference type="ChEBI" id="CHEBI:15378"/>
        <dbReference type="ChEBI" id="CHEBI:30616"/>
        <dbReference type="ChEBI" id="CHEBI:32551"/>
        <dbReference type="ChEBI" id="CHEBI:33019"/>
        <dbReference type="ChEBI" id="CHEBI:82748"/>
        <dbReference type="ChEBI" id="CHEBI:83665"/>
        <dbReference type="ChEBI" id="CHEBI:456215"/>
        <dbReference type="EC" id="6.3.4.19"/>
    </reaction>
</comment>
<keyword evidence="4 8" id="KW-0819">tRNA processing</keyword>
<evidence type="ECO:0000256" key="3">
    <source>
        <dbReference type="ARBA" id="ARBA00022598"/>
    </source>
</evidence>
<dbReference type="SMART" id="SM00977">
    <property type="entry name" value="TilS_C"/>
    <property type="match status" value="1"/>
</dbReference>
<dbReference type="InterPro" id="IPR012795">
    <property type="entry name" value="tRNA_Ile_lys_synt_N"/>
</dbReference>
<dbReference type="SUPFAM" id="SSF56037">
    <property type="entry name" value="PheT/TilS domain"/>
    <property type="match status" value="1"/>
</dbReference>
<dbReference type="InterPro" id="IPR012094">
    <property type="entry name" value="tRNA_Ile_lys_synt"/>
</dbReference>
<evidence type="ECO:0000256" key="6">
    <source>
        <dbReference type="ARBA" id="ARBA00022840"/>
    </source>
</evidence>
<dbReference type="HAMAP" id="MF_01161">
    <property type="entry name" value="tRNA_Ile_lys_synt"/>
    <property type="match status" value="1"/>
</dbReference>
<evidence type="ECO:0000259" key="9">
    <source>
        <dbReference type="SMART" id="SM00977"/>
    </source>
</evidence>
<proteinExistence type="inferred from homology"/>
<dbReference type="AlphaFoldDB" id="A0AAW5WRV6"/>
<evidence type="ECO:0000256" key="2">
    <source>
        <dbReference type="ARBA" id="ARBA00022490"/>
    </source>
</evidence>
<evidence type="ECO:0000313" key="10">
    <source>
        <dbReference type="EMBL" id="MCZ3667283.1"/>
    </source>
</evidence>
<evidence type="ECO:0000256" key="4">
    <source>
        <dbReference type="ARBA" id="ARBA00022694"/>
    </source>
</evidence>